<gene>
    <name evidence="2" type="ORF">CLV51_103407</name>
</gene>
<evidence type="ECO:0000313" key="2">
    <source>
        <dbReference type="EMBL" id="PSL46429.1"/>
    </source>
</evidence>
<dbReference type="EMBL" id="PYAW01000003">
    <property type="protein sequence ID" value="PSL46429.1"/>
    <property type="molecule type" value="Genomic_DNA"/>
</dbReference>
<keyword evidence="3" id="KW-1185">Reference proteome</keyword>
<feature type="chain" id="PRO_5015204019" evidence="1">
    <location>
        <begin position="21"/>
        <end position="387"/>
    </location>
</feature>
<dbReference type="Proteomes" id="UP000240971">
    <property type="component" value="Unassembled WGS sequence"/>
</dbReference>
<dbReference type="InterPro" id="IPR010870">
    <property type="entry name" value="Porin_O/P"/>
</dbReference>
<dbReference type="AlphaFoldDB" id="A0A2P8HJN9"/>
<protein>
    <submittedName>
        <fullName evidence="2">Phosphate-selective porin O/P</fullName>
    </submittedName>
</protein>
<reference evidence="2 3" key="1">
    <citation type="submission" date="2018-03" db="EMBL/GenBank/DDBJ databases">
        <title>Genomic Encyclopedia of Archaeal and Bacterial Type Strains, Phase II (KMG-II): from individual species to whole genera.</title>
        <authorList>
            <person name="Goeker M."/>
        </authorList>
    </citation>
    <scope>NUCLEOTIDE SEQUENCE [LARGE SCALE GENOMIC DNA]</scope>
    <source>
        <strain evidence="2 3">DSM 24859</strain>
    </source>
</reference>
<evidence type="ECO:0000256" key="1">
    <source>
        <dbReference type="SAM" id="SignalP"/>
    </source>
</evidence>
<dbReference type="RefSeq" id="WP_211302031.1">
    <property type="nucleotide sequence ID" value="NZ_PYAW01000003.1"/>
</dbReference>
<keyword evidence="1" id="KW-0732">Signal</keyword>
<organism evidence="2 3">
    <name type="scientific">Chitinophaga niastensis</name>
    <dbReference type="NCBI Taxonomy" id="536980"/>
    <lineage>
        <taxon>Bacteria</taxon>
        <taxon>Pseudomonadati</taxon>
        <taxon>Bacteroidota</taxon>
        <taxon>Chitinophagia</taxon>
        <taxon>Chitinophagales</taxon>
        <taxon>Chitinophagaceae</taxon>
        <taxon>Chitinophaga</taxon>
    </lineage>
</organism>
<sequence>MHIRKLLMACLLLLPLTAIAQQQEDKDDSLHTPLIPVNKQSLLNNIDILANMRVAFRNDFENGTYTGSRFVNEQFRLEIKGKVTDKLYFRFRDRYTRDPATQSVDNLSRSTDLAFLRFDPNEKWKIYAGKLCADWGGYEFDANPIDIYEYSDIIEFADNFLTGAGLGYLPNKNHEFTFQLLNSRTKTFKELYDSIPGISESKFPFAAVVNWRGTFFDGKFSTIWSYSIFKEATHQYMNYIALGNQLTLHNLRLQYDFKLSLENLDRKLIVSSFTPDKKAVQGVRYMSHWLSADVRITNMVHLAFTGMVDFAYWDGNPDPNKNKKLRTAWGYIPGVEVYPFKNLNLKVYANMVGRVYRYTDYAQTKLGMVNNDNYRFSVGVIAPLLIL</sequence>
<name>A0A2P8HJN9_CHINA</name>
<comment type="caution">
    <text evidence="2">The sequence shown here is derived from an EMBL/GenBank/DDBJ whole genome shotgun (WGS) entry which is preliminary data.</text>
</comment>
<proteinExistence type="predicted"/>
<evidence type="ECO:0000313" key="3">
    <source>
        <dbReference type="Proteomes" id="UP000240971"/>
    </source>
</evidence>
<dbReference type="Pfam" id="PF07396">
    <property type="entry name" value="Porin_O_P"/>
    <property type="match status" value="1"/>
</dbReference>
<feature type="signal peptide" evidence="1">
    <location>
        <begin position="1"/>
        <end position="20"/>
    </location>
</feature>
<accession>A0A2P8HJN9</accession>